<keyword evidence="4" id="KW-1185">Reference proteome</keyword>
<evidence type="ECO:0000313" key="4">
    <source>
        <dbReference type="Proteomes" id="UP000703661"/>
    </source>
</evidence>
<sequence length="580" mass="65393">MFYKPNQLESIYTITSIFRAVSAIACAVLAVSYILSPRQRKHPHTIVLVFGLLMIPWEGLGTIWLYKREDLLCKSAYEVTNMDNSRLCGLQGIALVYLVFSLLCLGFILIANLHFLAVYNSYLVQSHMTKLIALSFILPLSLVIPIVTKLKANCAANSSCNFGRNSPSSMQSRRQRHLKTARDISLLLKQQWRPGLFAVCLIIMDMVYWLFYFMEAKGLMDLSTTSQEFLNWVNCLSNHMKFAVQSGQLSLVNPTPDQVKAVGQASQTACAYAAEPWVPNIVWAALADMIPALFGVVLLIIFGSRVELWRDLRIWLFGEYNPTTRWGTSKDSLIENPERSVEKRLPVPPRPKYPTPYQDSFLESRSPSTIGSRNGCVVSPKRFSQLIAKTPSPNSDFAYRSDTPEAWKLTPISTQGNGVENLSRVNANNDSHSDRPAVQSNSDSQNKTSLTSTSQHQKRFYNTEDFEALPIFLVTPPPTYHPNNNNSQRGLPLLATDDDLYPDNDVQMAVVSEACRVQLNYRANMDTRYFQQPQVVHQVRSQRGESLPPPVRPRNPARNRPLRASSPALARTQNLTRNDT</sequence>
<dbReference type="Proteomes" id="UP000703661">
    <property type="component" value="Unassembled WGS sequence"/>
</dbReference>
<comment type="caution">
    <text evidence="3">The sequence shown here is derived from an EMBL/GenBank/DDBJ whole genome shotgun (WGS) entry which is preliminary data.</text>
</comment>
<gene>
    <name evidence="3" type="ORF">BGZ80_002596</name>
</gene>
<keyword evidence="2" id="KW-0472">Membrane</keyword>
<dbReference type="EMBL" id="JAAAID010001645">
    <property type="protein sequence ID" value="KAG0009243.1"/>
    <property type="molecule type" value="Genomic_DNA"/>
</dbReference>
<feature type="compositionally biased region" description="Basic and acidic residues" evidence="1">
    <location>
        <begin position="332"/>
        <end position="345"/>
    </location>
</feature>
<accession>A0A9P6SXJ0</accession>
<proteinExistence type="predicted"/>
<feature type="region of interest" description="Disordered" evidence="1">
    <location>
        <begin position="539"/>
        <end position="580"/>
    </location>
</feature>
<organism evidence="3 4">
    <name type="scientific">Entomortierella chlamydospora</name>
    <dbReference type="NCBI Taxonomy" id="101097"/>
    <lineage>
        <taxon>Eukaryota</taxon>
        <taxon>Fungi</taxon>
        <taxon>Fungi incertae sedis</taxon>
        <taxon>Mucoromycota</taxon>
        <taxon>Mortierellomycotina</taxon>
        <taxon>Mortierellomycetes</taxon>
        <taxon>Mortierellales</taxon>
        <taxon>Mortierellaceae</taxon>
        <taxon>Entomortierella</taxon>
    </lineage>
</organism>
<feature type="compositionally biased region" description="Polar residues" evidence="1">
    <location>
        <begin position="571"/>
        <end position="580"/>
    </location>
</feature>
<keyword evidence="2" id="KW-1133">Transmembrane helix</keyword>
<feature type="compositionally biased region" description="Polar residues" evidence="1">
    <location>
        <begin position="438"/>
        <end position="455"/>
    </location>
</feature>
<evidence type="ECO:0000256" key="1">
    <source>
        <dbReference type="SAM" id="MobiDB-lite"/>
    </source>
</evidence>
<feature type="transmembrane region" description="Helical" evidence="2">
    <location>
        <begin position="131"/>
        <end position="148"/>
    </location>
</feature>
<name>A0A9P6SXJ0_9FUNG</name>
<evidence type="ECO:0000313" key="3">
    <source>
        <dbReference type="EMBL" id="KAG0009243.1"/>
    </source>
</evidence>
<dbReference type="AlphaFoldDB" id="A0A9P6SXJ0"/>
<feature type="transmembrane region" description="Helical" evidence="2">
    <location>
        <begin position="87"/>
        <end position="111"/>
    </location>
</feature>
<feature type="transmembrane region" description="Helical" evidence="2">
    <location>
        <begin position="46"/>
        <end position="66"/>
    </location>
</feature>
<feature type="region of interest" description="Disordered" evidence="1">
    <location>
        <begin position="328"/>
        <end position="376"/>
    </location>
</feature>
<keyword evidence="2" id="KW-0812">Transmembrane</keyword>
<evidence type="ECO:0000256" key="2">
    <source>
        <dbReference type="SAM" id="Phobius"/>
    </source>
</evidence>
<reference evidence="3" key="1">
    <citation type="journal article" date="2020" name="Fungal Divers.">
        <title>Resolving the Mortierellaceae phylogeny through synthesis of multi-gene phylogenetics and phylogenomics.</title>
        <authorList>
            <person name="Vandepol N."/>
            <person name="Liber J."/>
            <person name="Desiro A."/>
            <person name="Na H."/>
            <person name="Kennedy M."/>
            <person name="Barry K."/>
            <person name="Grigoriev I.V."/>
            <person name="Miller A.N."/>
            <person name="O'Donnell K."/>
            <person name="Stajich J.E."/>
            <person name="Bonito G."/>
        </authorList>
    </citation>
    <scope>NUCLEOTIDE SEQUENCE</scope>
    <source>
        <strain evidence="3">NRRL 2769</strain>
    </source>
</reference>
<dbReference type="Gene3D" id="1.20.1070.10">
    <property type="entry name" value="Rhodopsin 7-helix transmembrane proteins"/>
    <property type="match status" value="1"/>
</dbReference>
<protein>
    <submittedName>
        <fullName evidence="3">Uncharacterized protein</fullName>
    </submittedName>
</protein>
<feature type="transmembrane region" description="Helical" evidence="2">
    <location>
        <begin position="12"/>
        <end position="34"/>
    </location>
</feature>
<feature type="compositionally biased region" description="Polar residues" evidence="1">
    <location>
        <begin position="411"/>
        <end position="430"/>
    </location>
</feature>
<feature type="transmembrane region" description="Helical" evidence="2">
    <location>
        <begin position="195"/>
        <end position="214"/>
    </location>
</feature>
<feature type="compositionally biased region" description="Polar residues" evidence="1">
    <location>
        <begin position="357"/>
        <end position="372"/>
    </location>
</feature>
<feature type="transmembrane region" description="Helical" evidence="2">
    <location>
        <begin position="281"/>
        <end position="303"/>
    </location>
</feature>
<feature type="region of interest" description="Disordered" evidence="1">
    <location>
        <begin position="409"/>
        <end position="456"/>
    </location>
</feature>